<dbReference type="AlphaFoldDB" id="A0ABD2AJP3"/>
<accession>A0ABD2AJP3</accession>
<feature type="compositionally biased region" description="Low complexity" evidence="1">
    <location>
        <begin position="149"/>
        <end position="169"/>
    </location>
</feature>
<name>A0ABD2AJP3_VESSQ</name>
<reference evidence="2 3" key="1">
    <citation type="journal article" date="2024" name="Ann. Entomol. Soc. Am.">
        <title>Genomic analyses of the southern and eastern yellowjacket wasps (Hymenoptera: Vespidae) reveal evolutionary signatures of social life.</title>
        <authorList>
            <person name="Catto M.A."/>
            <person name="Caine P.B."/>
            <person name="Orr S.E."/>
            <person name="Hunt B.G."/>
            <person name="Goodisman M.A.D."/>
        </authorList>
    </citation>
    <scope>NUCLEOTIDE SEQUENCE [LARGE SCALE GENOMIC DNA]</scope>
    <source>
        <strain evidence="2">233</strain>
        <tissue evidence="2">Head and thorax</tissue>
    </source>
</reference>
<sequence>MHVLSDELRIILYEFVGKEKKFTTRNASIRQLRNRKRSTTANTYILPKLLCIHGALTISLINVGPHIKTKDGLVLRTVTFFFVVDIAAHKTDSYEVAATTELARYMPRGWRPSGRHFNPGHSQPHAYYRPVGPSNAITYPAAFPPPGSTTPTTASTSSMIPSTTTPTTSTITITTTERNIEPTTQPNLSDESFDTNPALAIANSFAFNRPVYVYNTFPFLPGHVLVNEVRPTSTASDTLNDPFEKYVLISHNFSRHFSSLIAPDSTANGVYRTLK</sequence>
<evidence type="ECO:0000313" key="3">
    <source>
        <dbReference type="Proteomes" id="UP001607302"/>
    </source>
</evidence>
<keyword evidence="3" id="KW-1185">Reference proteome</keyword>
<comment type="caution">
    <text evidence="2">The sequence shown here is derived from an EMBL/GenBank/DDBJ whole genome shotgun (WGS) entry which is preliminary data.</text>
</comment>
<dbReference type="Proteomes" id="UP001607302">
    <property type="component" value="Unassembled WGS sequence"/>
</dbReference>
<protein>
    <submittedName>
        <fullName evidence="2">G8 domain-containing protein -like</fullName>
    </submittedName>
</protein>
<organism evidence="2 3">
    <name type="scientific">Vespula squamosa</name>
    <name type="common">Southern yellow jacket</name>
    <name type="synonym">Wasp</name>
    <dbReference type="NCBI Taxonomy" id="30214"/>
    <lineage>
        <taxon>Eukaryota</taxon>
        <taxon>Metazoa</taxon>
        <taxon>Ecdysozoa</taxon>
        <taxon>Arthropoda</taxon>
        <taxon>Hexapoda</taxon>
        <taxon>Insecta</taxon>
        <taxon>Pterygota</taxon>
        <taxon>Neoptera</taxon>
        <taxon>Endopterygota</taxon>
        <taxon>Hymenoptera</taxon>
        <taxon>Apocrita</taxon>
        <taxon>Aculeata</taxon>
        <taxon>Vespoidea</taxon>
        <taxon>Vespidae</taxon>
        <taxon>Vespinae</taxon>
        <taxon>Vespula</taxon>
    </lineage>
</organism>
<evidence type="ECO:0000256" key="1">
    <source>
        <dbReference type="SAM" id="MobiDB-lite"/>
    </source>
</evidence>
<gene>
    <name evidence="2" type="ORF">V1478_009884</name>
</gene>
<proteinExistence type="predicted"/>
<feature type="region of interest" description="Disordered" evidence="1">
    <location>
        <begin position="140"/>
        <end position="169"/>
    </location>
</feature>
<evidence type="ECO:0000313" key="2">
    <source>
        <dbReference type="EMBL" id="KAL2720838.1"/>
    </source>
</evidence>
<dbReference type="EMBL" id="JAUDFV010000144">
    <property type="protein sequence ID" value="KAL2720838.1"/>
    <property type="molecule type" value="Genomic_DNA"/>
</dbReference>